<dbReference type="Pfam" id="PF00403">
    <property type="entry name" value="HMA"/>
    <property type="match status" value="1"/>
</dbReference>
<reference evidence="4 5" key="2">
    <citation type="submission" date="2017-10" db="EMBL/GenBank/DDBJ databases">
        <title>Genome analyses suggest a sexual origin of heterokaryosis in a supposedly ancient asexual fungus.</title>
        <authorList>
            <person name="Corradi N."/>
            <person name="Sedzielewska K."/>
            <person name="Noel J."/>
            <person name="Charron P."/>
            <person name="Farinelli L."/>
            <person name="Marton T."/>
            <person name="Kruger M."/>
            <person name="Pelin A."/>
            <person name="Brachmann A."/>
            <person name="Corradi N."/>
        </authorList>
    </citation>
    <scope>NUCLEOTIDE SEQUENCE [LARGE SCALE GENOMIC DNA]</scope>
    <source>
        <strain evidence="4 5">A1</strain>
    </source>
</reference>
<dbReference type="InterPro" id="IPR006122">
    <property type="entry name" value="HMA_Cu_ion-bd"/>
</dbReference>
<evidence type="ECO:0000313" key="5">
    <source>
        <dbReference type="Proteomes" id="UP000232688"/>
    </source>
</evidence>
<proteinExistence type="predicted"/>
<accession>A0A2N0QP11</accession>
<gene>
    <name evidence="4" type="ORF">RhiirA1_480689</name>
</gene>
<evidence type="ECO:0000256" key="1">
    <source>
        <dbReference type="ARBA" id="ARBA00022723"/>
    </source>
</evidence>
<dbReference type="PANTHER" id="PTHR46594:SF4">
    <property type="entry name" value="P-TYPE CATION-TRANSPORTING ATPASE"/>
    <property type="match status" value="1"/>
</dbReference>
<dbReference type="SUPFAM" id="SSF55008">
    <property type="entry name" value="HMA, heavy metal-associated domain"/>
    <property type="match status" value="1"/>
</dbReference>
<evidence type="ECO:0000259" key="3">
    <source>
        <dbReference type="PROSITE" id="PS50846"/>
    </source>
</evidence>
<keyword evidence="2" id="KW-0186">Copper</keyword>
<dbReference type="EMBL" id="LLXH01005145">
    <property type="protein sequence ID" value="PKC52783.1"/>
    <property type="molecule type" value="Genomic_DNA"/>
</dbReference>
<comment type="caution">
    <text evidence="4">The sequence shown here is derived from an EMBL/GenBank/DDBJ whole genome shotgun (WGS) entry which is preliminary data.</text>
</comment>
<dbReference type="InterPro" id="IPR017969">
    <property type="entry name" value="Heavy-metal-associated_CS"/>
</dbReference>
<dbReference type="GO" id="GO:0005507">
    <property type="term" value="F:copper ion binding"/>
    <property type="evidence" value="ECO:0007669"/>
    <property type="project" value="InterPro"/>
</dbReference>
<evidence type="ECO:0000256" key="2">
    <source>
        <dbReference type="ARBA" id="ARBA00023008"/>
    </source>
</evidence>
<dbReference type="AlphaFoldDB" id="A0A2N0QP11"/>
<dbReference type="VEuPathDB" id="FungiDB:RhiirA1_480689"/>
<dbReference type="InterPro" id="IPR036163">
    <property type="entry name" value="HMA_dom_sf"/>
</dbReference>
<evidence type="ECO:0000313" key="4">
    <source>
        <dbReference type="EMBL" id="PKC52783.1"/>
    </source>
</evidence>
<dbReference type="Proteomes" id="UP000232688">
    <property type="component" value="Unassembled WGS sequence"/>
</dbReference>
<protein>
    <submittedName>
        <fullName evidence="4">Heavy metal transport/detoxification protein</fullName>
    </submittedName>
</protein>
<dbReference type="InterPro" id="IPR006121">
    <property type="entry name" value="HMA_dom"/>
</dbReference>
<dbReference type="FunFam" id="3.30.70.100:FF:000005">
    <property type="entry name" value="Copper-exporting P-type ATPase A"/>
    <property type="match status" value="1"/>
</dbReference>
<dbReference type="NCBIfam" id="TIGR00003">
    <property type="entry name" value="copper ion binding protein"/>
    <property type="match status" value="1"/>
</dbReference>
<dbReference type="PRINTS" id="PR00942">
    <property type="entry name" value="CUATPASEI"/>
</dbReference>
<dbReference type="PROSITE" id="PS01047">
    <property type="entry name" value="HMA_1"/>
    <property type="match status" value="1"/>
</dbReference>
<dbReference type="PANTHER" id="PTHR46594">
    <property type="entry name" value="P-TYPE CATION-TRANSPORTING ATPASE"/>
    <property type="match status" value="1"/>
</dbReference>
<sequence>MSSEIKEIKEANLQIIGMTCAACANRIEKGLNKIEGVQEANVNLALEKSVIKYDPTKVTKQDFEKKIQDLGYGVAKEKKEFTITGMTCAACAN</sequence>
<keyword evidence="1" id="KW-0479">Metal-binding</keyword>
<name>A0A2N0QP11_9GLOM</name>
<feature type="domain" description="HMA" evidence="3">
    <location>
        <begin position="9"/>
        <end position="75"/>
    </location>
</feature>
<organism evidence="4 5">
    <name type="scientific">Rhizophagus irregularis</name>
    <dbReference type="NCBI Taxonomy" id="588596"/>
    <lineage>
        <taxon>Eukaryota</taxon>
        <taxon>Fungi</taxon>
        <taxon>Fungi incertae sedis</taxon>
        <taxon>Mucoromycota</taxon>
        <taxon>Glomeromycotina</taxon>
        <taxon>Glomeromycetes</taxon>
        <taxon>Glomerales</taxon>
        <taxon>Glomeraceae</taxon>
        <taxon>Rhizophagus</taxon>
    </lineage>
</organism>
<feature type="non-terminal residue" evidence="4">
    <location>
        <position position="93"/>
    </location>
</feature>
<dbReference type="Gene3D" id="3.30.70.100">
    <property type="match status" value="1"/>
</dbReference>
<reference evidence="4 5" key="1">
    <citation type="submission" date="2017-10" db="EMBL/GenBank/DDBJ databases">
        <title>Extensive intraspecific genome diversity in a model arbuscular mycorrhizal fungus.</title>
        <authorList>
            <person name="Chen E.C.H."/>
            <person name="Morin E."/>
            <person name="Baudet D."/>
            <person name="Noel J."/>
            <person name="Ndikumana S."/>
            <person name="Charron P."/>
            <person name="St-Onge C."/>
            <person name="Giorgi J."/>
            <person name="Grigoriev I.V."/>
            <person name="Roux C."/>
            <person name="Martin F.M."/>
            <person name="Corradi N."/>
        </authorList>
    </citation>
    <scope>NUCLEOTIDE SEQUENCE [LARGE SCALE GENOMIC DNA]</scope>
    <source>
        <strain evidence="4 5">A1</strain>
    </source>
</reference>
<dbReference type="CDD" id="cd00371">
    <property type="entry name" value="HMA"/>
    <property type="match status" value="1"/>
</dbReference>
<dbReference type="PROSITE" id="PS50846">
    <property type="entry name" value="HMA_2"/>
    <property type="match status" value="1"/>
</dbReference>